<gene>
    <name evidence="13" type="ORF">GV789_07445</name>
</gene>
<dbReference type="Gene3D" id="3.40.50.12780">
    <property type="entry name" value="N-terminal domain of ligase-like"/>
    <property type="match status" value="2"/>
</dbReference>
<dbReference type="PROSITE" id="PS00455">
    <property type="entry name" value="AMP_BINDING"/>
    <property type="match status" value="2"/>
</dbReference>
<comment type="similarity">
    <text evidence="3">Belongs to the ATP-dependent AMP-binding enzyme family. MbtB subfamily.</text>
</comment>
<proteinExistence type="inferred from homology"/>
<dbReference type="Pfam" id="PF00550">
    <property type="entry name" value="PP-binding"/>
    <property type="match status" value="4"/>
</dbReference>
<evidence type="ECO:0000256" key="8">
    <source>
        <dbReference type="ARBA" id="ARBA00022832"/>
    </source>
</evidence>
<dbReference type="Gene3D" id="3.30.300.30">
    <property type="match status" value="2"/>
</dbReference>
<dbReference type="Gene3D" id="3.40.50.150">
    <property type="entry name" value="Vaccinia Virus protein VP39"/>
    <property type="match status" value="1"/>
</dbReference>
<dbReference type="Gene3D" id="1.10.1200.10">
    <property type="entry name" value="ACP-like"/>
    <property type="match status" value="4"/>
</dbReference>
<dbReference type="SUPFAM" id="SSF56801">
    <property type="entry name" value="Acetyl-CoA synthetase-like"/>
    <property type="match status" value="2"/>
</dbReference>
<dbReference type="SUPFAM" id="SSF52777">
    <property type="entry name" value="CoA-dependent acyltransferases"/>
    <property type="match status" value="6"/>
</dbReference>
<dbReference type="FunFam" id="3.40.50.12780:FF:000013">
    <property type="entry name" value="Long-chain-fatty-acid--AMP ligase FadD32"/>
    <property type="match status" value="1"/>
</dbReference>
<dbReference type="PROSITE" id="PS50075">
    <property type="entry name" value="CARRIER"/>
    <property type="match status" value="3"/>
</dbReference>
<dbReference type="InterPro" id="IPR029063">
    <property type="entry name" value="SAM-dependent_MTases_sf"/>
</dbReference>
<dbReference type="UniPathway" id="UPA00011"/>
<evidence type="ECO:0000259" key="12">
    <source>
        <dbReference type="PROSITE" id="PS50075"/>
    </source>
</evidence>
<dbReference type="SUPFAM" id="SSF47336">
    <property type="entry name" value="ACP-like"/>
    <property type="match status" value="4"/>
</dbReference>
<reference evidence="13 14" key="1">
    <citation type="submission" date="2020-01" db="EMBL/GenBank/DDBJ databases">
        <title>Genetics and antimicrobial susceptibilities of Nocardia species isolated from the soil; a comparison with species isolated from humans.</title>
        <authorList>
            <person name="Carrasco G."/>
            <person name="Monzon S."/>
            <person name="Sansegundo M."/>
            <person name="Garcia E."/>
            <person name="Garrido N."/>
            <person name="Medina M.J."/>
            <person name="Villalon P."/>
            <person name="Ramirez-Arocha A.C."/>
            <person name="Jimenez P."/>
            <person name="Cuesta I."/>
            <person name="Valdezate S."/>
        </authorList>
    </citation>
    <scope>NUCLEOTIDE SEQUENCE [LARGE SCALE GENOMIC DNA]</scope>
    <source>
        <strain evidence="13 14">CNM20110639</strain>
    </source>
</reference>
<dbReference type="InterPro" id="IPR057737">
    <property type="entry name" value="Condensation_MtbB-like"/>
</dbReference>
<dbReference type="GO" id="GO:0016874">
    <property type="term" value="F:ligase activity"/>
    <property type="evidence" value="ECO:0007669"/>
    <property type="project" value="UniProtKB-KW"/>
</dbReference>
<dbReference type="Gene3D" id="3.30.559.30">
    <property type="entry name" value="Nonribosomal peptide synthetase, condensation domain"/>
    <property type="match status" value="3"/>
</dbReference>
<dbReference type="GO" id="GO:0071766">
    <property type="term" value="P:Actinobacterium-type cell wall biogenesis"/>
    <property type="evidence" value="ECO:0007669"/>
    <property type="project" value="UniProtKB-ARBA"/>
</dbReference>
<dbReference type="Proteomes" id="UP000468928">
    <property type="component" value="Unassembled WGS sequence"/>
</dbReference>
<sequence length="3022" mass="323140">MCKRTVSGVFDHWVSARPNATAIREVSGHGVVERTYAELAEQVYGLAAVFDEFEAGQRVPMVLPGGADYVAGFLAAVRAGLIPVPIFLPAVRSAERDLARVSGILSDSDPGLVYTSADLVDVVAANPVLAGLPVIHPDDRRPAVAARTTDAETLAFLQYSSGSTGQPKGVMNTHASILRQIDIVGAVWNRSEDIRTVSWLPLYHDMGMFWGALGPLLCGGTATLIAPHDFIRTPRLWLETVSRFRGNWIAGPDFGYRRCVEAFDDGAVAALDLSGLHVATNGAEPVRADTMNRFTARFRPAGLRAEVMAPQYGLAEAGLCVSGATLRRPYVHTSFDVSELDRGHAVEADGDRRDARVRTMVGCGDDTVGWDVRIVDEKSRTPLPDGRIGEIWVSGAGLPAGYWHRPDQTAQTFGAHLDDGTGPFLRTGDAGFRYRGELYISGRIRDVIIVAGTNHFPNDIEATIERSGCGVRPGGACAVQQGFDAQQWLLLVETDGASEDLDDYARILRRRILAAHDTAPERIIWVAGRTLPTTTSGKIRRAEALRLLEAGELEILHEAPVASSQPRADSAPLVEQLAWMLGLRPEALNPDTDLVALGLTSMMTTRIVEWAAARERRLDFADLYREPTLAQWQRLYDTAPAYSAPAAPTEATHEIATTALQHAYWVGRAPEQPLGGVGCQTYFELSGARIEPSGLAGAVDELVRCHPMLRARFPAPDRCLVDETVPPYHLPVHDLVDSAPGTVRAHLAQVRERLRNHRFDIASGDCWAIELTRTADHAVIHIAIDLIIADITGIGLLLEDLAELYRGGSVAPAPMPIPPVPSIAGSGGAVASASLPEGPRLPRIDESEVVFGRHSFVMDATATAAMDAACRAVGVTRAAALLACFELVLRRWSGDEDFLVTVTTFGRTPEFARTVGDFTETRLQIGRGTSGPVFSTEAGRTQQGLRSALDAPPAGAVLADAVRAGTGHSGLSPVVFTYAADIPLLGAEAAETLGTVAEVRSMTPQVLIDHQVCTLGDSLVLSWDCREGCFPAGVLSEMFDAYRALVTGLGERDWSTDATVRLPDAALAARVRRNDTSAPIPEGSLTDLFRKRVAEHPNRIALSWRTGEFDEHTLTSRLLDRETVTYRELDDHARRVAAALAEQHRPGAVIGIQLPKGPMQIVAVLGTLLAGCVYLPIAMDQPAQRFQRICAGSGLAGVIRYVRNQPREQPAKAVVHDISAMLDHTPGEPRPVDPSGPAYIIYTSGSTGEPKGVVVSHTAALNTVVDINRRNEIGADDAVLAVSGLDFDLSVYDIFGPLSRGARIVTLSDEARRDAFHWRGLILDLGVTVWNSAPGLMEMLLIAAGETPGSLGMLRRVFLSGDWIPLDLPPRLRIAAPRARLVAMGGATEAAIWSNEYVVDEVDSAWASIPYGYPLANQRFRVVDTEGADQPAHVPGELWIGGTGVALGYHHAPERTAERFVRDDDGVRWYRTGDLGCYWADGTLQFLGRIDAQVKVRGYRVECGEIEHVLRSHPAVENAVVVPIRNRSALGAVVVGLASTDVTEEQLRGYAANQLPAYMTPAVVVRTAQLVLTNNGKVDRRWAERLLSEQSAPSVAPGPDTTVERLVAEVWAQVLGIADIDAETNFFALGGDSLRATEVCARLTGRGVLGAEVETLLGRPTLRDFSAACAMGATPPSRPVETGDPVPPQTPFPLTRLQQAYVLGAQGLRGAVRASTVFSIVLGAADGSPIDLDRFAGAVNSCVAEFDILRCRLDNDVRQRVDTHSAPVTVGLIDGIADDPDALLQAMAGLPVELGTAPVIRCFAPPGATTSVGLVINYLALDARSLVTIVSEILDRYAGANGFRKIDPTTEVFRDHAAAGHAPDAIVADDHSGSGVFPPPDLPSHPGPVGESVRFARRTLRVDEARYRALRRIAAERRVTPNAILFEAFTAALHSIGAGDHFAITVPRTHRPAPVSDEIEVLGNFTRLSVCTADYRAQQPGSPAAVYAAHEQLRRAAGAATDATGDLATARSVDPGGYPVVFTSTLGMGRNLAPGVGSDALVKLRTLTQTPGVFLDCQVEDDADGLIVGWDVAAGTIADEAVSQAFSAFEAAVLRQLGQDSAVPTPLGVSGPEAIISAALIALAESAVRPEYRLVVERWRSLPSGPPADAAALRAGQRLAAIVSGAATPHRLLDDPDLSPEALLLRDHRTGAALAQLSERIYDHARTLGRRLRIVEVGSGTGRATAELAALVEPVTDSYLALEPDPILTEIATARPVPGIVRFGGRDAVTSIAEVDVVICCGSLHRTEGAAEILTGIDAHPRGWLWLAENSEATPATLVSAAILRPGVLDPATTPLRPADQWWRFLVDNGWQPSSMTTDGPAVVVFAQRGGVGRSTADSPGVQRGPGRVAGATEPSSSVLSSAVAAAAPGITPAAAAESSMAVVPAPAADTVAFLTGLWRRHLGVAEPAVTDDFFLLGGDSLVATRVYSDLRAAGFRVAMVDLFNYPILGDLAARIGTATEPTPDDAVVEHISAEQLREYPLTPVQRAYAAGRVPGYVLSGVAAHCYFEFAVADLDVERLTGAVRELIGRHEGLRTTMSASIATVHEAPIEPVLRTHADVRGAMREQVIDLSVRSGIDVGVQVLDEHRSLVGISMDNAVLDGASMMTALAELDHLYAGGPAAQLPVLTMTFAHYVHRHPALHPDADDTALPLLRASRDYWRARFDTLPTAPALVDTAALVEIERPAFERVTASIPQPRWQRLSRQCRESGVTTTALVLAAYAGELARWSGEDHFCVNVTLFDRDPAVDGIDQVIGDFTSLVLLECRVDPELPLVEQARNIQRQLLADLPHRAADGVWLQRELLRHHGSPADAIFPVVFTSGLGLREISTSGSLSFGEQVFGASQTPQTLLDFQVWEDAGELRLSWDFVTEAIAPDTAAQRLAGLVDSLTELDRAQDPTPLAAVLAICAEALGRTHLEPGDNLFQLGADSVTATRVVDRITREVSPAATLRMLFAHPVIADFVAELTAAAADTGDADLEEGTL</sequence>
<dbReference type="Pfam" id="PF23024">
    <property type="entry name" value="AMP-dom_DIP2-like"/>
    <property type="match status" value="1"/>
</dbReference>
<evidence type="ECO:0000313" key="14">
    <source>
        <dbReference type="Proteomes" id="UP000468928"/>
    </source>
</evidence>
<evidence type="ECO:0000256" key="3">
    <source>
        <dbReference type="ARBA" id="ARBA00007380"/>
    </source>
</evidence>
<dbReference type="NCBIfam" id="TIGR01733">
    <property type="entry name" value="AA-adenyl-dom"/>
    <property type="match status" value="1"/>
</dbReference>
<dbReference type="InterPro" id="IPR023213">
    <property type="entry name" value="CAT-like_dom_sf"/>
</dbReference>
<dbReference type="SMART" id="SM00823">
    <property type="entry name" value="PKS_PP"/>
    <property type="match status" value="3"/>
</dbReference>
<evidence type="ECO:0000256" key="5">
    <source>
        <dbReference type="ARBA" id="ARBA00022450"/>
    </source>
</evidence>
<dbReference type="Pfam" id="PF00668">
    <property type="entry name" value="Condensation"/>
    <property type="match status" value="2"/>
</dbReference>
<keyword evidence="5" id="KW-0596">Phosphopantetheine</keyword>
<dbReference type="GO" id="GO:0031177">
    <property type="term" value="F:phosphopantetheine binding"/>
    <property type="evidence" value="ECO:0007669"/>
    <property type="project" value="InterPro"/>
</dbReference>
<dbReference type="CDD" id="cd19535">
    <property type="entry name" value="Cyc_NRPS"/>
    <property type="match status" value="1"/>
</dbReference>
<evidence type="ECO:0000256" key="10">
    <source>
        <dbReference type="ARBA" id="ARBA00033440"/>
    </source>
</evidence>
<evidence type="ECO:0000256" key="7">
    <source>
        <dbReference type="ARBA" id="ARBA00022598"/>
    </source>
</evidence>
<evidence type="ECO:0000313" key="13">
    <source>
        <dbReference type="EMBL" id="NEW44293.1"/>
    </source>
</evidence>
<evidence type="ECO:0000256" key="11">
    <source>
        <dbReference type="SAM" id="MobiDB-lite"/>
    </source>
</evidence>
<dbReference type="GO" id="GO:0006631">
    <property type="term" value="P:fatty acid metabolic process"/>
    <property type="evidence" value="ECO:0007669"/>
    <property type="project" value="UniProtKB-KW"/>
</dbReference>
<feature type="domain" description="Carrier" evidence="12">
    <location>
        <begin position="1598"/>
        <end position="1673"/>
    </location>
</feature>
<evidence type="ECO:0000256" key="2">
    <source>
        <dbReference type="ARBA" id="ARBA00005102"/>
    </source>
</evidence>
<dbReference type="Pfam" id="PF00501">
    <property type="entry name" value="AMP-binding"/>
    <property type="match status" value="2"/>
</dbReference>
<dbReference type="InterPro" id="IPR009081">
    <property type="entry name" value="PP-bd_ACP"/>
</dbReference>
<dbReference type="GO" id="GO:0005737">
    <property type="term" value="C:cytoplasm"/>
    <property type="evidence" value="ECO:0007669"/>
    <property type="project" value="TreeGrafter"/>
</dbReference>
<dbReference type="InterPro" id="IPR000873">
    <property type="entry name" value="AMP-dep_synth/lig_dom"/>
</dbReference>
<dbReference type="GO" id="GO:0008610">
    <property type="term" value="P:lipid biosynthetic process"/>
    <property type="evidence" value="ECO:0007669"/>
    <property type="project" value="InterPro"/>
</dbReference>
<protein>
    <recommendedName>
        <fullName evidence="4">Phenyloxazoline synthase MbtB</fullName>
    </recommendedName>
    <alternativeName>
        <fullName evidence="10">Mycobactin synthetase protein B</fullName>
    </alternativeName>
</protein>
<dbReference type="InterPro" id="IPR042099">
    <property type="entry name" value="ANL_N_sf"/>
</dbReference>
<evidence type="ECO:0000256" key="4">
    <source>
        <dbReference type="ARBA" id="ARBA00016743"/>
    </source>
</evidence>
<dbReference type="PANTHER" id="PTHR45527">
    <property type="entry name" value="NONRIBOSOMAL PEPTIDE SYNTHETASE"/>
    <property type="match status" value="1"/>
</dbReference>
<evidence type="ECO:0000256" key="1">
    <source>
        <dbReference type="ARBA" id="ARBA00001957"/>
    </source>
</evidence>
<dbReference type="Pfam" id="PF13193">
    <property type="entry name" value="AMP-binding_C"/>
    <property type="match status" value="1"/>
</dbReference>
<dbReference type="InterPro" id="IPR045851">
    <property type="entry name" value="AMP-bd_C_sf"/>
</dbReference>
<keyword evidence="8" id="KW-0276">Fatty acid metabolism</keyword>
<feature type="region of interest" description="Disordered" evidence="11">
    <location>
        <begin position="2373"/>
        <end position="2394"/>
    </location>
</feature>
<comment type="caution">
    <text evidence="13">The sequence shown here is derived from an EMBL/GenBank/DDBJ whole genome shotgun (WGS) entry which is preliminary data.</text>
</comment>
<dbReference type="InterPro" id="IPR020806">
    <property type="entry name" value="PKS_PP-bd"/>
</dbReference>
<accession>A0A6P1D5Y6</accession>
<dbReference type="InterPro" id="IPR001242">
    <property type="entry name" value="Condensation_dom"/>
</dbReference>
<comment type="pathway">
    <text evidence="2">Siderophore biosynthesis; mycobactin biosynthesis.</text>
</comment>
<dbReference type="InterPro" id="IPR036736">
    <property type="entry name" value="ACP-like_sf"/>
</dbReference>
<dbReference type="InterPro" id="IPR020845">
    <property type="entry name" value="AMP-binding_CS"/>
</dbReference>
<keyword evidence="7" id="KW-0436">Ligase</keyword>
<evidence type="ECO:0000256" key="9">
    <source>
        <dbReference type="ARBA" id="ARBA00023098"/>
    </source>
</evidence>
<feature type="domain" description="Carrier" evidence="12">
    <location>
        <begin position="2426"/>
        <end position="2500"/>
    </location>
</feature>
<name>A0A6P1D5Y6_9NOCA</name>
<keyword evidence="9" id="KW-0443">Lipid metabolism</keyword>
<dbReference type="GO" id="GO:0044550">
    <property type="term" value="P:secondary metabolite biosynthetic process"/>
    <property type="evidence" value="ECO:0007669"/>
    <property type="project" value="TreeGrafter"/>
</dbReference>
<dbReference type="InterPro" id="IPR006162">
    <property type="entry name" value="Ppantetheine_attach_site"/>
</dbReference>
<dbReference type="InterPro" id="IPR010071">
    <property type="entry name" value="AA_adenyl_dom"/>
</dbReference>
<dbReference type="InterPro" id="IPR040097">
    <property type="entry name" value="FAAL/FAAC"/>
</dbReference>
<dbReference type="PANTHER" id="PTHR45527:SF10">
    <property type="entry name" value="PYOCHELIN SYNTHASE PCHF"/>
    <property type="match status" value="1"/>
</dbReference>
<dbReference type="EMBL" id="JAAGUZ010000015">
    <property type="protein sequence ID" value="NEW44293.1"/>
    <property type="molecule type" value="Genomic_DNA"/>
</dbReference>
<dbReference type="Gene3D" id="3.30.559.10">
    <property type="entry name" value="Chloramphenicol acetyltransferase-like domain"/>
    <property type="match status" value="3"/>
</dbReference>
<dbReference type="CDD" id="cd05931">
    <property type="entry name" value="FAAL"/>
    <property type="match status" value="1"/>
</dbReference>
<organism evidence="13 14">
    <name type="scientific">Nocardia cyriacigeorgica</name>
    <dbReference type="NCBI Taxonomy" id="135487"/>
    <lineage>
        <taxon>Bacteria</taxon>
        <taxon>Bacillati</taxon>
        <taxon>Actinomycetota</taxon>
        <taxon>Actinomycetes</taxon>
        <taxon>Mycobacteriales</taxon>
        <taxon>Nocardiaceae</taxon>
        <taxon>Nocardia</taxon>
    </lineage>
</organism>
<dbReference type="InterPro" id="IPR025110">
    <property type="entry name" value="AMP-bd_C"/>
</dbReference>
<evidence type="ECO:0000256" key="6">
    <source>
        <dbReference type="ARBA" id="ARBA00022553"/>
    </source>
</evidence>
<keyword evidence="6" id="KW-0597">Phosphoprotein</keyword>
<comment type="cofactor">
    <cofactor evidence="1">
        <name>pantetheine 4'-phosphate</name>
        <dbReference type="ChEBI" id="CHEBI:47942"/>
    </cofactor>
</comment>
<dbReference type="GO" id="GO:0043041">
    <property type="term" value="P:amino acid activation for nonribosomal peptide biosynthetic process"/>
    <property type="evidence" value="ECO:0007669"/>
    <property type="project" value="TreeGrafter"/>
</dbReference>
<dbReference type="SUPFAM" id="SSF53335">
    <property type="entry name" value="S-adenosyl-L-methionine-dependent methyltransferases"/>
    <property type="match status" value="1"/>
</dbReference>
<dbReference type="PROSITE" id="PS00012">
    <property type="entry name" value="PHOSPHOPANTETHEINE"/>
    <property type="match status" value="2"/>
</dbReference>
<feature type="domain" description="Carrier" evidence="12">
    <location>
        <begin position="2934"/>
        <end position="3009"/>
    </location>
</feature>